<proteinExistence type="predicted"/>
<sequence length="435" mass="49845">MKFGRKLSRTMMIMPLNYREQLFLDYKMLKEHIKLFVQSSISASGEDEPAALPVSGLTHDHGWVELGSRSQDQRSTATTNCGLEDIEDLDFDDAFLSQPRTWSNGIVQLGTWPSTAMVCGIFQPLLFQPQIWSNGIQLGWLRPGIIWGNSQPMLVAWSNGMLMGWPSTAMACGNQGNSQPMLTAPRDGVEAGLERPVNCNSGIDEEDEAFLHELFRSTGDNTDVHLRYQVTIFKRMLDAEFQKINKLFVARLQHNTALMMVSHHMWMMASSFPRNVLQQLDLMRREQEAQQNYLHSSILSWDVGMLKRIRWWMANLFVDFRTLEYSSKINYEASVKILKKHDRHTGSNLRWNYLHHVEAQDFYVLLPEFGKLARQCGVLMSLGTIQQLPISEEEFYRDYTPLDVMCSLLDHEIYLGTTERSSTSNAQSLHPPASV</sequence>
<dbReference type="PANTHER" id="PTHR45978">
    <property type="entry name" value="SPX DOMAIN-CONTAINING PROTEIN 3"/>
    <property type="match status" value="1"/>
</dbReference>
<dbReference type="PROSITE" id="PS51382">
    <property type="entry name" value="SPX"/>
    <property type="match status" value="1"/>
</dbReference>
<dbReference type="EMBL" id="OZ019895">
    <property type="protein sequence ID" value="CAK9220926.1"/>
    <property type="molecule type" value="Genomic_DNA"/>
</dbReference>
<dbReference type="InterPro" id="IPR004331">
    <property type="entry name" value="SPX_dom"/>
</dbReference>
<evidence type="ECO:0000313" key="3">
    <source>
        <dbReference type="Proteomes" id="UP001497512"/>
    </source>
</evidence>
<feature type="domain" description="SPX" evidence="1">
    <location>
        <begin position="1"/>
        <end position="355"/>
    </location>
</feature>
<accession>A0ABP0UGT8</accession>
<reference evidence="2" key="1">
    <citation type="submission" date="2024-02" db="EMBL/GenBank/DDBJ databases">
        <authorList>
            <consortium name="ELIXIR-Norway"/>
            <consortium name="Elixir Norway"/>
        </authorList>
    </citation>
    <scope>NUCLEOTIDE SEQUENCE</scope>
</reference>
<dbReference type="PANTHER" id="PTHR45978:SF7">
    <property type="entry name" value="SPX DOMAIN-CONTAINING PROTEIN 4"/>
    <property type="match status" value="1"/>
</dbReference>
<protein>
    <recommendedName>
        <fullName evidence="1">SPX domain-containing protein</fullName>
    </recommendedName>
</protein>
<dbReference type="InterPro" id="IPR031142">
    <property type="entry name" value="SPX_prot"/>
</dbReference>
<keyword evidence="3" id="KW-1185">Reference proteome</keyword>
<dbReference type="Proteomes" id="UP001497512">
    <property type="component" value="Chromosome 3"/>
</dbReference>
<name>A0ABP0UGT8_9BRYO</name>
<organism evidence="2 3">
    <name type="scientific">Sphagnum troendelagicum</name>
    <dbReference type="NCBI Taxonomy" id="128251"/>
    <lineage>
        <taxon>Eukaryota</taxon>
        <taxon>Viridiplantae</taxon>
        <taxon>Streptophyta</taxon>
        <taxon>Embryophyta</taxon>
        <taxon>Bryophyta</taxon>
        <taxon>Sphagnophytina</taxon>
        <taxon>Sphagnopsida</taxon>
        <taxon>Sphagnales</taxon>
        <taxon>Sphagnaceae</taxon>
        <taxon>Sphagnum</taxon>
    </lineage>
</organism>
<gene>
    <name evidence="2" type="ORF">CSSPTR1EN2_LOCUS15700</name>
</gene>
<evidence type="ECO:0000259" key="1">
    <source>
        <dbReference type="PROSITE" id="PS51382"/>
    </source>
</evidence>
<evidence type="ECO:0000313" key="2">
    <source>
        <dbReference type="EMBL" id="CAK9220926.1"/>
    </source>
</evidence>